<protein>
    <submittedName>
        <fullName evidence="3">Uncharacterized protein</fullName>
    </submittedName>
</protein>
<sequence>MSKTPAQRARKHGPNAAAAKGSPPSPGPRPGRQEGSPGLIVVAGLGASVLLFGYSFLMVLPQLRQLSGGLAMPDTLFGGYGTEYLQQVRSGLGADGAGQYSFWHRTADTMFPLIFALSWLLLIGTQLRRGLARWLCWAPVLLYVVADLGENLAIDAALAADPVGSANPASALAVAKSVLFVLSLAAGAAGVFLKRRAAPRQTPAAATG</sequence>
<feature type="region of interest" description="Disordered" evidence="1">
    <location>
        <begin position="1"/>
        <end position="35"/>
    </location>
</feature>
<evidence type="ECO:0000256" key="1">
    <source>
        <dbReference type="SAM" id="MobiDB-lite"/>
    </source>
</evidence>
<evidence type="ECO:0000256" key="2">
    <source>
        <dbReference type="SAM" id="Phobius"/>
    </source>
</evidence>
<feature type="transmembrane region" description="Helical" evidence="2">
    <location>
        <begin position="39"/>
        <end position="60"/>
    </location>
</feature>
<evidence type="ECO:0000313" key="4">
    <source>
        <dbReference type="Proteomes" id="UP000523795"/>
    </source>
</evidence>
<evidence type="ECO:0000313" key="3">
    <source>
        <dbReference type="EMBL" id="NKX52386.1"/>
    </source>
</evidence>
<reference evidence="3 4" key="1">
    <citation type="submission" date="2020-04" db="EMBL/GenBank/DDBJ databases">
        <authorList>
            <person name="Liu S."/>
        </authorList>
    </citation>
    <scope>NUCLEOTIDE SEQUENCE [LARGE SCALE GENOMIC DNA]</scope>
    <source>
        <strain evidence="3 4">CGMCC 1.15091</strain>
    </source>
</reference>
<keyword evidence="2" id="KW-1133">Transmembrane helix</keyword>
<dbReference type="EMBL" id="JAAZSR010000513">
    <property type="protein sequence ID" value="NKX52386.1"/>
    <property type="molecule type" value="Genomic_DNA"/>
</dbReference>
<comment type="caution">
    <text evidence="3">The sequence shown here is derived from an EMBL/GenBank/DDBJ whole genome shotgun (WGS) entry which is preliminary data.</text>
</comment>
<keyword evidence="2" id="KW-0472">Membrane</keyword>
<feature type="transmembrane region" description="Helical" evidence="2">
    <location>
        <begin position="109"/>
        <end position="127"/>
    </location>
</feature>
<gene>
    <name evidence="3" type="ORF">HER39_17775</name>
</gene>
<keyword evidence="2" id="KW-0812">Transmembrane</keyword>
<name>A0ABX1JUH7_9MICC</name>
<feature type="transmembrane region" description="Helical" evidence="2">
    <location>
        <begin position="134"/>
        <end position="154"/>
    </location>
</feature>
<proteinExistence type="predicted"/>
<keyword evidence="4" id="KW-1185">Reference proteome</keyword>
<accession>A0ABX1JUH7</accession>
<organism evidence="3 4">
    <name type="scientific">Arthrobacter deserti</name>
    <dbReference type="NCBI Taxonomy" id="1742687"/>
    <lineage>
        <taxon>Bacteria</taxon>
        <taxon>Bacillati</taxon>
        <taxon>Actinomycetota</taxon>
        <taxon>Actinomycetes</taxon>
        <taxon>Micrococcales</taxon>
        <taxon>Micrococcaceae</taxon>
        <taxon>Arthrobacter</taxon>
    </lineage>
</organism>
<feature type="transmembrane region" description="Helical" evidence="2">
    <location>
        <begin position="174"/>
        <end position="193"/>
    </location>
</feature>
<dbReference type="Proteomes" id="UP000523795">
    <property type="component" value="Unassembled WGS sequence"/>
</dbReference>